<dbReference type="SFLD" id="SFLDF00027">
    <property type="entry name" value="p-type_atpase"/>
    <property type="match status" value="1"/>
</dbReference>
<dbReference type="EMBL" id="FRCT01000007">
    <property type="protein sequence ID" value="SHM58350.1"/>
    <property type="molecule type" value="Genomic_DNA"/>
</dbReference>
<dbReference type="InterPro" id="IPR044492">
    <property type="entry name" value="P_typ_ATPase_HD_dom"/>
</dbReference>
<proteinExistence type="predicted"/>
<dbReference type="PROSITE" id="PS00154">
    <property type="entry name" value="ATPASE_E1_E2"/>
    <property type="match status" value="1"/>
</dbReference>
<dbReference type="PANTHER" id="PTHR42861">
    <property type="entry name" value="CALCIUM-TRANSPORTING ATPASE"/>
    <property type="match status" value="1"/>
</dbReference>
<dbReference type="SUPFAM" id="SSF56784">
    <property type="entry name" value="HAD-like"/>
    <property type="match status" value="1"/>
</dbReference>
<reference evidence="8 9" key="1">
    <citation type="submission" date="2016-11" db="EMBL/GenBank/DDBJ databases">
        <authorList>
            <person name="Jaros S."/>
            <person name="Januszkiewicz K."/>
            <person name="Wedrychowicz H."/>
        </authorList>
    </citation>
    <scope>NUCLEOTIDE SEQUENCE [LARGE SCALE GENOMIC DNA]</scope>
    <source>
        <strain evidence="8 9">Y1</strain>
    </source>
</reference>
<evidence type="ECO:0000256" key="5">
    <source>
        <dbReference type="ARBA" id="ARBA00023136"/>
    </source>
</evidence>
<dbReference type="InterPro" id="IPR023298">
    <property type="entry name" value="ATPase_P-typ_TM_dom_sf"/>
</dbReference>
<evidence type="ECO:0000256" key="1">
    <source>
        <dbReference type="ARBA" id="ARBA00004141"/>
    </source>
</evidence>
<feature type="transmembrane region" description="Helical" evidence="6">
    <location>
        <begin position="227"/>
        <end position="249"/>
    </location>
</feature>
<dbReference type="GO" id="GO:0005524">
    <property type="term" value="F:ATP binding"/>
    <property type="evidence" value="ECO:0007669"/>
    <property type="project" value="InterPro"/>
</dbReference>
<keyword evidence="3" id="KW-1278">Translocase</keyword>
<evidence type="ECO:0000256" key="6">
    <source>
        <dbReference type="SAM" id="Phobius"/>
    </source>
</evidence>
<sequence>MKVSEFNDVIVPDRVKADFNEGLTSAQVKERAEAGQDNKPVESPSKTVKEIIADNVLTYFNLIFVILSVLLVVVGFYRDLTFMPIIIANALIGIIQEMRSKSVLDKIKVLNAPVTTVVREGQIMTVPSKDLVIDDIVIFKAGNQISADAIVVDGNVSVNESLLTGESDEISKKPGDTLMSGSYIVSGTCRARLEKVGRESYISKLTIQAKKSRKGEQSEMIRSLNRIVKFAGVAIIPIGSILFYQSYYINHDTIRASVQSMVAAVIGMIPEGLFLLASVTLVISAMRLALSKVLVHDMKCIETLARVDVLCVDKTGTITENEMSVTAVVPASDEYDIDSMQGLISDFAAAQDADNQTMEAIKNHFHRPAGRSAVSITGFSSEFKYSSVTFERESYVLGAPEFVLKEKIEEYKSKIDEYNRKGYRVLVFGKYRGVPDGKALTATVEPMCFIMMANPIRENAPETFKYFAEQGVEIKVISGDNPVTVSEVAKQAGIRHAEEYVDATTLTTESAIKDAVVRYTVFGRVTPEQKRKFVRALKKAGKTVAMTGDGVNDVLALKDADCSVAMASGSDAAAQASQLVLLESDFSKMPDVVAEGRKVVNNLERSGSLFIVKNIFSLIISVLFIFFGLAYPLKPAQISLISVFTIGLPAFFLSQMPNRDLIKGKFITNILLKALPAALTDVLVVCAMVYFGNIFNVAPTDIATASTILMSIVGMMIVFQICKPMDMYKMWMWILCGVGLACCMIFISKMFDITSMSNRCILLCINFSIIAEPCLRYMTLVTKKIQSFFISEDKDD</sequence>
<feature type="transmembrane region" description="Helical" evidence="6">
    <location>
        <begin position="666"/>
        <end position="690"/>
    </location>
</feature>
<dbReference type="GO" id="GO:0016887">
    <property type="term" value="F:ATP hydrolysis activity"/>
    <property type="evidence" value="ECO:0007669"/>
    <property type="project" value="InterPro"/>
</dbReference>
<keyword evidence="4 6" id="KW-1133">Transmembrane helix</keyword>
<dbReference type="InterPro" id="IPR036412">
    <property type="entry name" value="HAD-like_sf"/>
</dbReference>
<feature type="domain" description="P-type ATPase A" evidence="7">
    <location>
        <begin position="111"/>
        <end position="206"/>
    </location>
</feature>
<organism evidence="8 9">
    <name type="scientific">Ruminococcus flavefaciens</name>
    <dbReference type="NCBI Taxonomy" id="1265"/>
    <lineage>
        <taxon>Bacteria</taxon>
        <taxon>Bacillati</taxon>
        <taxon>Bacillota</taxon>
        <taxon>Clostridia</taxon>
        <taxon>Eubacteriales</taxon>
        <taxon>Oscillospiraceae</taxon>
        <taxon>Ruminococcus</taxon>
    </lineage>
</organism>
<dbReference type="PRINTS" id="PR00119">
    <property type="entry name" value="CATATPASE"/>
</dbReference>
<dbReference type="SUPFAM" id="SSF81665">
    <property type="entry name" value="Calcium ATPase, transmembrane domain M"/>
    <property type="match status" value="1"/>
</dbReference>
<dbReference type="InterPro" id="IPR001757">
    <property type="entry name" value="P_typ_ATPase"/>
</dbReference>
<comment type="subcellular location">
    <subcellularLocation>
        <location evidence="1">Membrane</location>
        <topology evidence="1">Multi-pass membrane protein</topology>
    </subcellularLocation>
</comment>
<dbReference type="GO" id="GO:0016020">
    <property type="term" value="C:membrane"/>
    <property type="evidence" value="ECO:0007669"/>
    <property type="project" value="UniProtKB-SubCell"/>
</dbReference>
<evidence type="ECO:0000259" key="7">
    <source>
        <dbReference type="Pfam" id="PF00122"/>
    </source>
</evidence>
<name>A0A1M7JZ63_RUMFL</name>
<dbReference type="SFLD" id="SFLDS00003">
    <property type="entry name" value="Haloacid_Dehalogenase"/>
    <property type="match status" value="1"/>
</dbReference>
<dbReference type="NCBIfam" id="TIGR01494">
    <property type="entry name" value="ATPase_P-type"/>
    <property type="match status" value="2"/>
</dbReference>
<feature type="transmembrane region" description="Helical" evidence="6">
    <location>
        <begin position="56"/>
        <end position="76"/>
    </location>
</feature>
<feature type="transmembrane region" description="Helical" evidence="6">
    <location>
        <begin position="261"/>
        <end position="283"/>
    </location>
</feature>
<dbReference type="Gene3D" id="3.40.50.1000">
    <property type="entry name" value="HAD superfamily/HAD-like"/>
    <property type="match status" value="1"/>
</dbReference>
<dbReference type="OrthoDB" id="9760364at2"/>
<dbReference type="SUPFAM" id="SSF81660">
    <property type="entry name" value="Metal cation-transporting ATPase, ATP-binding domain N"/>
    <property type="match status" value="1"/>
</dbReference>
<dbReference type="SFLD" id="SFLDG00002">
    <property type="entry name" value="C1.7:_P-type_atpase_like"/>
    <property type="match status" value="1"/>
</dbReference>
<dbReference type="SUPFAM" id="SSF81653">
    <property type="entry name" value="Calcium ATPase, transduction domain A"/>
    <property type="match status" value="1"/>
</dbReference>
<keyword evidence="2 6" id="KW-0812">Transmembrane</keyword>
<dbReference type="InterPro" id="IPR008250">
    <property type="entry name" value="ATPase_P-typ_transduc_dom_A_sf"/>
</dbReference>
<evidence type="ECO:0000313" key="8">
    <source>
        <dbReference type="EMBL" id="SHM58350.1"/>
    </source>
</evidence>
<evidence type="ECO:0000256" key="2">
    <source>
        <dbReference type="ARBA" id="ARBA00022692"/>
    </source>
</evidence>
<dbReference type="Pfam" id="PF00702">
    <property type="entry name" value="Hydrolase"/>
    <property type="match status" value="1"/>
</dbReference>
<evidence type="ECO:0000313" key="9">
    <source>
        <dbReference type="Proteomes" id="UP000184394"/>
    </source>
</evidence>
<dbReference type="InterPro" id="IPR023299">
    <property type="entry name" value="ATPase_P-typ_cyto_dom_N"/>
</dbReference>
<evidence type="ECO:0000256" key="4">
    <source>
        <dbReference type="ARBA" id="ARBA00022989"/>
    </source>
</evidence>
<accession>A0A1M7JZ63</accession>
<feature type="transmembrane region" description="Helical" evidence="6">
    <location>
        <begin position="702"/>
        <end position="719"/>
    </location>
</feature>
<protein>
    <submittedName>
        <fullName evidence="8">Cation-transporting ATPase E</fullName>
    </submittedName>
</protein>
<dbReference type="InterPro" id="IPR023214">
    <property type="entry name" value="HAD_sf"/>
</dbReference>
<keyword evidence="5 6" id="KW-0472">Membrane</keyword>
<dbReference type="AlphaFoldDB" id="A0A1M7JZ63"/>
<dbReference type="InterPro" id="IPR018303">
    <property type="entry name" value="ATPase_P-typ_P_site"/>
</dbReference>
<dbReference type="PRINTS" id="PR00120">
    <property type="entry name" value="HATPASE"/>
</dbReference>
<dbReference type="Gene3D" id="2.70.150.10">
    <property type="entry name" value="Calcium-transporting ATPase, cytoplasmic transduction domain A"/>
    <property type="match status" value="1"/>
</dbReference>
<dbReference type="InterPro" id="IPR059000">
    <property type="entry name" value="ATPase_P-type_domA"/>
</dbReference>
<dbReference type="Gene3D" id="1.20.1110.10">
    <property type="entry name" value="Calcium-transporting ATPase, transmembrane domain"/>
    <property type="match status" value="1"/>
</dbReference>
<gene>
    <name evidence="8" type="ORF">SAMN04487860_1074</name>
</gene>
<dbReference type="Gene3D" id="3.40.1110.10">
    <property type="entry name" value="Calcium-transporting ATPase, cytoplasmic domain N"/>
    <property type="match status" value="1"/>
</dbReference>
<feature type="transmembrane region" description="Helical" evidence="6">
    <location>
        <begin position="731"/>
        <end position="750"/>
    </location>
</feature>
<feature type="transmembrane region" description="Helical" evidence="6">
    <location>
        <begin position="636"/>
        <end position="654"/>
    </location>
</feature>
<dbReference type="Pfam" id="PF00122">
    <property type="entry name" value="E1-E2_ATPase"/>
    <property type="match status" value="1"/>
</dbReference>
<feature type="transmembrane region" description="Helical" evidence="6">
    <location>
        <begin position="607"/>
        <end position="630"/>
    </location>
</feature>
<dbReference type="CDD" id="cd02609">
    <property type="entry name" value="P-type_ATPase"/>
    <property type="match status" value="1"/>
</dbReference>
<dbReference type="Proteomes" id="UP000184394">
    <property type="component" value="Unassembled WGS sequence"/>
</dbReference>
<evidence type="ECO:0000256" key="3">
    <source>
        <dbReference type="ARBA" id="ARBA00022967"/>
    </source>
</evidence>